<sequence>MAFCGHYVKEKMSIFLQPHHLEFDTRFRSVHTQEYADKHIYQGVESVKTTNRCALDHLVMVHGHLEVDPQGSTGDSTGVYVGRHKKLGFKIESGGA</sequence>
<dbReference type="EMBL" id="BGZK01000096">
    <property type="protein sequence ID" value="GBP18406.1"/>
    <property type="molecule type" value="Genomic_DNA"/>
</dbReference>
<evidence type="ECO:0000313" key="1">
    <source>
        <dbReference type="EMBL" id="GBP18406.1"/>
    </source>
</evidence>
<accession>A0A4C1TXR1</accession>
<organism evidence="1 2">
    <name type="scientific">Eumeta variegata</name>
    <name type="common">Bagworm moth</name>
    <name type="synonym">Eumeta japonica</name>
    <dbReference type="NCBI Taxonomy" id="151549"/>
    <lineage>
        <taxon>Eukaryota</taxon>
        <taxon>Metazoa</taxon>
        <taxon>Ecdysozoa</taxon>
        <taxon>Arthropoda</taxon>
        <taxon>Hexapoda</taxon>
        <taxon>Insecta</taxon>
        <taxon>Pterygota</taxon>
        <taxon>Neoptera</taxon>
        <taxon>Endopterygota</taxon>
        <taxon>Lepidoptera</taxon>
        <taxon>Glossata</taxon>
        <taxon>Ditrysia</taxon>
        <taxon>Tineoidea</taxon>
        <taxon>Psychidae</taxon>
        <taxon>Oiketicinae</taxon>
        <taxon>Eumeta</taxon>
    </lineage>
</organism>
<name>A0A4C1TXR1_EUMVA</name>
<gene>
    <name evidence="1" type="ORF">EVAR_14799_1</name>
</gene>
<dbReference type="AlphaFoldDB" id="A0A4C1TXR1"/>
<proteinExistence type="predicted"/>
<comment type="caution">
    <text evidence="1">The sequence shown here is derived from an EMBL/GenBank/DDBJ whole genome shotgun (WGS) entry which is preliminary data.</text>
</comment>
<keyword evidence="2" id="KW-1185">Reference proteome</keyword>
<reference evidence="1 2" key="1">
    <citation type="journal article" date="2019" name="Commun. Biol.">
        <title>The bagworm genome reveals a unique fibroin gene that provides high tensile strength.</title>
        <authorList>
            <person name="Kono N."/>
            <person name="Nakamura H."/>
            <person name="Ohtoshi R."/>
            <person name="Tomita M."/>
            <person name="Numata K."/>
            <person name="Arakawa K."/>
        </authorList>
    </citation>
    <scope>NUCLEOTIDE SEQUENCE [LARGE SCALE GENOMIC DNA]</scope>
</reference>
<evidence type="ECO:0000313" key="2">
    <source>
        <dbReference type="Proteomes" id="UP000299102"/>
    </source>
</evidence>
<dbReference type="Proteomes" id="UP000299102">
    <property type="component" value="Unassembled WGS sequence"/>
</dbReference>
<protein>
    <submittedName>
        <fullName evidence="1">Uncharacterized protein</fullName>
    </submittedName>
</protein>